<keyword evidence="2" id="KW-1185">Reference proteome</keyword>
<dbReference type="Proteomes" id="UP001214250">
    <property type="component" value="Chromosome 2"/>
</dbReference>
<organism evidence="1 2">
    <name type="scientific">Lentisphaera profundi</name>
    <dbReference type="NCBI Taxonomy" id="1658616"/>
    <lineage>
        <taxon>Bacteria</taxon>
        <taxon>Pseudomonadati</taxon>
        <taxon>Lentisphaerota</taxon>
        <taxon>Lentisphaeria</taxon>
        <taxon>Lentisphaerales</taxon>
        <taxon>Lentisphaeraceae</taxon>
        <taxon>Lentisphaera</taxon>
    </lineage>
</organism>
<name>A0ABY7VZD4_9BACT</name>
<dbReference type="RefSeq" id="WP_274152849.1">
    <property type="nucleotide sequence ID" value="NZ_CP117812.1"/>
</dbReference>
<dbReference type="EMBL" id="CP117812">
    <property type="protein sequence ID" value="WDE98079.1"/>
    <property type="molecule type" value="Genomic_DNA"/>
</dbReference>
<sequence length="372" mass="42227">MPFDNGPLSFCVYRLDEDLPENILELFAENAALPLNQVKDESSNGWTARHLLEREFTDETCMIEDFVQVHFRSSELKVSAPILKAKCAQVEFQTMQEENLSGINRKRKKEIKENIVDELLANTQPSIKGFPLVLDPTNKLLYAATSSAKSADSALALLVETTGLSPIPLTPQTYMSEQLGSLASSYDSIKLTDSQDEAGEIWPGRDFLTWLWYLSEYEEAEFTVPDLGVFAFSVDGPLNFITELNGARESVVKKGIPTLSPEADSALKDGKKLKTAKIAIARGDETWTFTLDADFFCFKSMKLPDGTEFQYKARFIERLESLFVFQEAFYSLFKEFLTRFSGDQREDNVQKMRTWLNEREANVIRTEVFDVK</sequence>
<evidence type="ECO:0000313" key="2">
    <source>
        <dbReference type="Proteomes" id="UP001214250"/>
    </source>
</evidence>
<proteinExistence type="predicted"/>
<protein>
    <submittedName>
        <fullName evidence="1">Recombination-associated protein RdgC</fullName>
    </submittedName>
</protein>
<gene>
    <name evidence="1" type="primary">rdgC</name>
    <name evidence="1" type="ORF">PQO03_19870</name>
</gene>
<dbReference type="Pfam" id="PF04381">
    <property type="entry name" value="RdgC"/>
    <property type="match status" value="1"/>
</dbReference>
<reference evidence="1 2" key="1">
    <citation type="submission" date="2023-02" db="EMBL/GenBank/DDBJ databases">
        <title>Genome sequence of Lentisphaera profundi SAORIC-696.</title>
        <authorList>
            <person name="Kim e."/>
            <person name="Cho J.-C."/>
            <person name="Choi A."/>
            <person name="Kang I."/>
        </authorList>
    </citation>
    <scope>NUCLEOTIDE SEQUENCE [LARGE SCALE GENOMIC DNA]</scope>
    <source>
        <strain evidence="1 2">SAORIC-696</strain>
    </source>
</reference>
<dbReference type="InterPro" id="IPR007476">
    <property type="entry name" value="RdgC"/>
</dbReference>
<evidence type="ECO:0000313" key="1">
    <source>
        <dbReference type="EMBL" id="WDE98079.1"/>
    </source>
</evidence>
<accession>A0ABY7VZD4</accession>